<accession>A0ABT1LHK2</accession>
<evidence type="ECO:0000313" key="3">
    <source>
        <dbReference type="EMBL" id="MCP8940914.1"/>
    </source>
</evidence>
<evidence type="ECO:0000259" key="2">
    <source>
        <dbReference type="Pfam" id="PF00857"/>
    </source>
</evidence>
<feature type="domain" description="Isochorismatase-like" evidence="2">
    <location>
        <begin position="17"/>
        <end position="191"/>
    </location>
</feature>
<dbReference type="InterPro" id="IPR050272">
    <property type="entry name" value="Isochorismatase-like_hydrls"/>
</dbReference>
<comment type="caution">
    <text evidence="3">The sequence shown here is derived from an EMBL/GenBank/DDBJ whole genome shotgun (WGS) entry which is preliminary data.</text>
</comment>
<protein>
    <submittedName>
        <fullName evidence="3">Cysteine hydrolase</fullName>
    </submittedName>
</protein>
<gene>
    <name evidence="3" type="ORF">NK718_20500</name>
</gene>
<dbReference type="InterPro" id="IPR036380">
    <property type="entry name" value="Isochorismatase-like_sf"/>
</dbReference>
<dbReference type="Pfam" id="PF00857">
    <property type="entry name" value="Isochorismatase"/>
    <property type="match status" value="1"/>
</dbReference>
<dbReference type="PANTHER" id="PTHR43540">
    <property type="entry name" value="PEROXYUREIDOACRYLATE/UREIDOACRYLATE AMIDOHYDROLASE-RELATED"/>
    <property type="match status" value="1"/>
</dbReference>
<dbReference type="Proteomes" id="UP001205890">
    <property type="component" value="Unassembled WGS sequence"/>
</dbReference>
<organism evidence="3 4">
    <name type="scientific">Alsobacter ponti</name>
    <dbReference type="NCBI Taxonomy" id="2962936"/>
    <lineage>
        <taxon>Bacteria</taxon>
        <taxon>Pseudomonadati</taxon>
        <taxon>Pseudomonadota</taxon>
        <taxon>Alphaproteobacteria</taxon>
        <taxon>Hyphomicrobiales</taxon>
        <taxon>Alsobacteraceae</taxon>
        <taxon>Alsobacter</taxon>
    </lineage>
</organism>
<dbReference type="GO" id="GO:0016787">
    <property type="term" value="F:hydrolase activity"/>
    <property type="evidence" value="ECO:0007669"/>
    <property type="project" value="UniProtKB-KW"/>
</dbReference>
<dbReference type="EMBL" id="JANCLU010000030">
    <property type="protein sequence ID" value="MCP8940914.1"/>
    <property type="molecule type" value="Genomic_DNA"/>
</dbReference>
<dbReference type="Gene3D" id="3.40.50.850">
    <property type="entry name" value="Isochorismatase-like"/>
    <property type="match status" value="1"/>
</dbReference>
<proteinExistence type="predicted"/>
<dbReference type="PANTHER" id="PTHR43540:SF6">
    <property type="entry name" value="ISOCHORISMATASE-LIKE DOMAIN-CONTAINING PROTEIN"/>
    <property type="match status" value="1"/>
</dbReference>
<sequence>MDKNGGLRRGPPGESAVHVCVDMQRMFAGGTEWAVPWLPRVVPNIAAIAAAHPERTIFTRFIPAQSPGQGFGMWKHYYERWASMTVDRLGREMLEIVPELAVFVPPARVFDKPVYSPWTGTDLSERLRGAGVDTVIVTGGETDVCVLATALGAIDWGFRVIIVTDALCSSADETHDATMSLYANRFGEQVETVATDELLRQWRGSARTAL</sequence>
<reference evidence="3 4" key="1">
    <citation type="submission" date="2022-07" db="EMBL/GenBank/DDBJ databases">
        <authorList>
            <person name="Li W.-J."/>
            <person name="Deng Q.-Q."/>
        </authorList>
    </citation>
    <scope>NUCLEOTIDE SEQUENCE [LARGE SCALE GENOMIC DNA]</scope>
    <source>
        <strain evidence="3 4">SYSU M60028</strain>
    </source>
</reference>
<evidence type="ECO:0000313" key="4">
    <source>
        <dbReference type="Proteomes" id="UP001205890"/>
    </source>
</evidence>
<evidence type="ECO:0000256" key="1">
    <source>
        <dbReference type="ARBA" id="ARBA00022801"/>
    </source>
</evidence>
<dbReference type="InterPro" id="IPR000868">
    <property type="entry name" value="Isochorismatase-like_dom"/>
</dbReference>
<keyword evidence="1 3" id="KW-0378">Hydrolase</keyword>
<keyword evidence="4" id="KW-1185">Reference proteome</keyword>
<dbReference type="CDD" id="cd00431">
    <property type="entry name" value="cysteine_hydrolases"/>
    <property type="match status" value="1"/>
</dbReference>
<dbReference type="SUPFAM" id="SSF52499">
    <property type="entry name" value="Isochorismatase-like hydrolases"/>
    <property type="match status" value="1"/>
</dbReference>
<name>A0ABT1LHK2_9HYPH</name>
<dbReference type="RefSeq" id="WP_254746268.1">
    <property type="nucleotide sequence ID" value="NZ_JANCLU010000030.1"/>
</dbReference>